<feature type="domain" description="PPIase FKBP-type" evidence="9">
    <location>
        <begin position="240"/>
        <end position="331"/>
    </location>
</feature>
<evidence type="ECO:0000256" key="5">
    <source>
        <dbReference type="ARBA" id="ARBA00023235"/>
    </source>
</evidence>
<keyword evidence="4 6" id="KW-0697">Rotamase</keyword>
<evidence type="ECO:0000256" key="3">
    <source>
        <dbReference type="ARBA" id="ARBA00013194"/>
    </source>
</evidence>
<feature type="signal peptide" evidence="8">
    <location>
        <begin position="1"/>
        <end position="24"/>
    </location>
</feature>
<dbReference type="GO" id="GO:0003755">
    <property type="term" value="F:peptidyl-prolyl cis-trans isomerase activity"/>
    <property type="evidence" value="ECO:0007669"/>
    <property type="project" value="UniProtKB-KW"/>
</dbReference>
<comment type="caution">
    <text evidence="10">The sequence shown here is derived from an EMBL/GenBank/DDBJ whole genome shotgun (WGS) entry which is preliminary data.</text>
</comment>
<dbReference type="AlphaFoldDB" id="A0A852RT77"/>
<comment type="catalytic activity">
    <reaction evidence="1 6">
        <text>[protein]-peptidylproline (omega=180) = [protein]-peptidylproline (omega=0)</text>
        <dbReference type="Rhea" id="RHEA:16237"/>
        <dbReference type="Rhea" id="RHEA-COMP:10747"/>
        <dbReference type="Rhea" id="RHEA-COMP:10748"/>
        <dbReference type="ChEBI" id="CHEBI:83833"/>
        <dbReference type="ChEBI" id="CHEBI:83834"/>
        <dbReference type="EC" id="5.2.1.8"/>
    </reaction>
</comment>
<feature type="compositionally biased region" description="Low complexity" evidence="7">
    <location>
        <begin position="343"/>
        <end position="358"/>
    </location>
</feature>
<dbReference type="InterPro" id="IPR001179">
    <property type="entry name" value="PPIase_FKBP_dom"/>
</dbReference>
<keyword evidence="8" id="KW-0732">Signal</keyword>
<dbReference type="Proteomes" id="UP000582231">
    <property type="component" value="Unassembled WGS sequence"/>
</dbReference>
<evidence type="ECO:0000259" key="9">
    <source>
        <dbReference type="PROSITE" id="PS50059"/>
    </source>
</evidence>
<evidence type="ECO:0000256" key="8">
    <source>
        <dbReference type="SAM" id="SignalP"/>
    </source>
</evidence>
<evidence type="ECO:0000256" key="1">
    <source>
        <dbReference type="ARBA" id="ARBA00000971"/>
    </source>
</evidence>
<dbReference type="PANTHER" id="PTHR43811:SF19">
    <property type="entry name" value="39 KDA FK506-BINDING NUCLEAR PROTEIN"/>
    <property type="match status" value="1"/>
</dbReference>
<keyword evidence="11" id="KW-1185">Reference proteome</keyword>
<evidence type="ECO:0000256" key="4">
    <source>
        <dbReference type="ARBA" id="ARBA00023110"/>
    </source>
</evidence>
<dbReference type="PROSITE" id="PS51257">
    <property type="entry name" value="PROKAR_LIPOPROTEIN"/>
    <property type="match status" value="1"/>
</dbReference>
<dbReference type="PROSITE" id="PS50059">
    <property type="entry name" value="FKBP_PPIASE"/>
    <property type="match status" value="1"/>
</dbReference>
<dbReference type="Pfam" id="PF00254">
    <property type="entry name" value="FKBP_C"/>
    <property type="match status" value="1"/>
</dbReference>
<reference evidence="10 11" key="1">
    <citation type="submission" date="2020-07" db="EMBL/GenBank/DDBJ databases">
        <title>Sequencing the genomes of 1000 actinobacteria strains.</title>
        <authorList>
            <person name="Klenk H.-P."/>
        </authorList>
    </citation>
    <scope>NUCLEOTIDE SEQUENCE [LARGE SCALE GENOMIC DNA]</scope>
    <source>
        <strain evidence="10 11">DSM 19082</strain>
    </source>
</reference>
<accession>A0A852RT77</accession>
<dbReference type="SUPFAM" id="SSF54534">
    <property type="entry name" value="FKBP-like"/>
    <property type="match status" value="2"/>
</dbReference>
<dbReference type="Gene3D" id="3.10.50.40">
    <property type="match status" value="1"/>
</dbReference>
<gene>
    <name evidence="10" type="ORF">BJ958_001338</name>
</gene>
<keyword evidence="5 6" id="KW-0413">Isomerase</keyword>
<proteinExistence type="inferred from homology"/>
<dbReference type="InterPro" id="IPR046357">
    <property type="entry name" value="PPIase_dom_sf"/>
</dbReference>
<feature type="chain" id="PRO_5032918062" description="peptidylprolyl isomerase" evidence="8">
    <location>
        <begin position="25"/>
        <end position="370"/>
    </location>
</feature>
<name>A0A852RT77_9ACTN</name>
<protein>
    <recommendedName>
        <fullName evidence="3 6">peptidylprolyl isomerase</fullName>
        <ecNumber evidence="3 6">5.2.1.8</ecNumber>
    </recommendedName>
</protein>
<dbReference type="PANTHER" id="PTHR43811">
    <property type="entry name" value="FKBP-TYPE PEPTIDYL-PROLYL CIS-TRANS ISOMERASE FKPA"/>
    <property type="match status" value="1"/>
</dbReference>
<evidence type="ECO:0000313" key="11">
    <source>
        <dbReference type="Proteomes" id="UP000582231"/>
    </source>
</evidence>
<organism evidence="10 11">
    <name type="scientific">Nocardioides kongjuensis</name>
    <dbReference type="NCBI Taxonomy" id="349522"/>
    <lineage>
        <taxon>Bacteria</taxon>
        <taxon>Bacillati</taxon>
        <taxon>Actinomycetota</taxon>
        <taxon>Actinomycetes</taxon>
        <taxon>Propionibacteriales</taxon>
        <taxon>Nocardioidaceae</taxon>
        <taxon>Nocardioides</taxon>
    </lineage>
</organism>
<feature type="region of interest" description="Disordered" evidence="7">
    <location>
        <begin position="330"/>
        <end position="370"/>
    </location>
</feature>
<evidence type="ECO:0000256" key="6">
    <source>
        <dbReference type="PROSITE-ProRule" id="PRU00277"/>
    </source>
</evidence>
<comment type="similarity">
    <text evidence="2">Belongs to the FKBP-type PPIase family.</text>
</comment>
<dbReference type="EC" id="5.2.1.8" evidence="3 6"/>
<evidence type="ECO:0000256" key="2">
    <source>
        <dbReference type="ARBA" id="ARBA00006577"/>
    </source>
</evidence>
<dbReference type="EMBL" id="JACCBF010000001">
    <property type="protein sequence ID" value="NYD29792.1"/>
    <property type="molecule type" value="Genomic_DNA"/>
</dbReference>
<feature type="compositionally biased region" description="Polar residues" evidence="7">
    <location>
        <begin position="361"/>
        <end position="370"/>
    </location>
</feature>
<evidence type="ECO:0000313" key="10">
    <source>
        <dbReference type="EMBL" id="NYD29792.1"/>
    </source>
</evidence>
<evidence type="ECO:0000256" key="7">
    <source>
        <dbReference type="SAM" id="MobiDB-lite"/>
    </source>
</evidence>
<sequence>MLMRLRRPSVLLLSTLLPASLALAACGGSDSDEVKGLDAVTISGPVGEAPKLDWKSVMTAKKPAAKVITEGDGATLKKGDVVRVEFTLADGWTHKVPFDSYDATSLSTLVTVGTDKEPQSLTDLLSLGFADEIKAGQKVGSRIAVTVGSDVAFGGYLGSQAASLLAGLDIGNEDGLLFVADIAGIAGPEGTEEAAPAWAPKIVETDGAPTGLDFKGTPKPSGDLEVATLTKGSGPVVTKGQTILAHYLGQIPGADKPFDENYSKGTGLEAVVGGKDASVVKGWSQALVGLPVGSRVLIQIPPKLGYGDKAQGEDIPANSTLYFVVDILDAADTPPKPEPAPEATPTDGAAPTDGATDPSAEPSTDASTEE</sequence>